<evidence type="ECO:0000313" key="1">
    <source>
        <dbReference type="EMBL" id="KAE9385455.1"/>
    </source>
</evidence>
<feature type="non-terminal residue" evidence="1">
    <location>
        <position position="1"/>
    </location>
</feature>
<organism evidence="1 2">
    <name type="scientific">Gymnopus androsaceus JB14</name>
    <dbReference type="NCBI Taxonomy" id="1447944"/>
    <lineage>
        <taxon>Eukaryota</taxon>
        <taxon>Fungi</taxon>
        <taxon>Dikarya</taxon>
        <taxon>Basidiomycota</taxon>
        <taxon>Agaricomycotina</taxon>
        <taxon>Agaricomycetes</taxon>
        <taxon>Agaricomycetidae</taxon>
        <taxon>Agaricales</taxon>
        <taxon>Marasmiineae</taxon>
        <taxon>Omphalotaceae</taxon>
        <taxon>Gymnopus</taxon>
    </lineage>
</organism>
<dbReference type="Proteomes" id="UP000799118">
    <property type="component" value="Unassembled WGS sequence"/>
</dbReference>
<reference evidence="1" key="1">
    <citation type="journal article" date="2019" name="Environ. Microbiol.">
        <title>Fungal ecological strategies reflected in gene transcription - a case study of two litter decomposers.</title>
        <authorList>
            <person name="Barbi F."/>
            <person name="Kohler A."/>
            <person name="Barry K."/>
            <person name="Baskaran P."/>
            <person name="Daum C."/>
            <person name="Fauchery L."/>
            <person name="Ihrmark K."/>
            <person name="Kuo A."/>
            <person name="LaButti K."/>
            <person name="Lipzen A."/>
            <person name="Morin E."/>
            <person name="Grigoriev I.V."/>
            <person name="Henrissat B."/>
            <person name="Lindahl B."/>
            <person name="Martin F."/>
        </authorList>
    </citation>
    <scope>NUCLEOTIDE SEQUENCE</scope>
    <source>
        <strain evidence="1">JB14</strain>
    </source>
</reference>
<dbReference type="OrthoDB" id="2917041at2759"/>
<dbReference type="EMBL" id="ML769984">
    <property type="protein sequence ID" value="KAE9385455.1"/>
    <property type="molecule type" value="Genomic_DNA"/>
</dbReference>
<sequence length="66" mass="7358">VAGARGTKTQHRQGGANRENVTATICADGTTLCPTVKFKGKNLYTRWTTNNENGWTNSKIMCEWIR</sequence>
<protein>
    <submittedName>
        <fullName evidence="1">Uncharacterized protein</fullName>
    </submittedName>
</protein>
<evidence type="ECO:0000313" key="2">
    <source>
        <dbReference type="Proteomes" id="UP000799118"/>
    </source>
</evidence>
<proteinExistence type="predicted"/>
<feature type="non-terminal residue" evidence="1">
    <location>
        <position position="66"/>
    </location>
</feature>
<dbReference type="AlphaFoldDB" id="A0A6A4GJL4"/>
<gene>
    <name evidence="1" type="ORF">BT96DRAFT_774762</name>
</gene>
<keyword evidence="2" id="KW-1185">Reference proteome</keyword>
<name>A0A6A4GJL4_9AGAR</name>
<accession>A0A6A4GJL4</accession>